<evidence type="ECO:0000313" key="2">
    <source>
        <dbReference type="EMBL" id="CAE1329583.1"/>
    </source>
</evidence>
<keyword evidence="1" id="KW-0472">Membrane</keyword>
<feature type="transmembrane region" description="Helical" evidence="1">
    <location>
        <begin position="98"/>
        <end position="119"/>
    </location>
</feature>
<name>A0A812ERH8_ACAPH</name>
<dbReference type="Proteomes" id="UP000597762">
    <property type="component" value="Unassembled WGS sequence"/>
</dbReference>
<organism evidence="2 3">
    <name type="scientific">Acanthosepion pharaonis</name>
    <name type="common">Pharaoh cuttlefish</name>
    <name type="synonym">Sepia pharaonis</name>
    <dbReference type="NCBI Taxonomy" id="158019"/>
    <lineage>
        <taxon>Eukaryota</taxon>
        <taxon>Metazoa</taxon>
        <taxon>Spiralia</taxon>
        <taxon>Lophotrochozoa</taxon>
        <taxon>Mollusca</taxon>
        <taxon>Cephalopoda</taxon>
        <taxon>Coleoidea</taxon>
        <taxon>Decapodiformes</taxon>
        <taxon>Sepiida</taxon>
        <taxon>Sepiina</taxon>
        <taxon>Sepiidae</taxon>
        <taxon>Acanthosepion</taxon>
    </lineage>
</organism>
<evidence type="ECO:0000256" key="1">
    <source>
        <dbReference type="SAM" id="Phobius"/>
    </source>
</evidence>
<dbReference type="AlphaFoldDB" id="A0A812ERH8"/>
<evidence type="ECO:0000313" key="3">
    <source>
        <dbReference type="Proteomes" id="UP000597762"/>
    </source>
</evidence>
<feature type="transmembrane region" description="Helical" evidence="1">
    <location>
        <begin position="12"/>
        <end position="35"/>
    </location>
</feature>
<proteinExistence type="predicted"/>
<gene>
    <name evidence="2" type="ORF">SPHA_78963</name>
</gene>
<sequence>MTGGGLSSKFCFYFYYKASIYLSICLSCSILPYALFFSKSFVSPSTSSVFCACRLSSPPLHNYISFSILFSICRHFSSIINFPYILHYSIFFSSFSRYFLRYPLLPDIYITILSPPFFFALSSTLSFSFTLFHYALLLRVPFSCYFSILEKSFRFTCYPLPPHRLSSSASPAILFRLTGYPLPPHLLSSFASPAILPPPHLLSSSASPAILFRLTCYPLPTHLLYSPLLSFLSPFLSHSTFLLCLSSTLSFFLFSVFRFSLFFLSYHPSLSSSLGTFPPSFFHFFPFIPSFLPSILLFSSSFLFLFPPPFRTRAFTSLLV</sequence>
<feature type="transmembrane region" description="Helical" evidence="1">
    <location>
        <begin position="64"/>
        <end position="86"/>
    </location>
</feature>
<keyword evidence="1" id="KW-0812">Transmembrane</keyword>
<feature type="transmembrane region" description="Helical" evidence="1">
    <location>
        <begin position="131"/>
        <end position="149"/>
    </location>
</feature>
<keyword evidence="1" id="KW-1133">Transmembrane helix</keyword>
<reference evidence="2" key="1">
    <citation type="submission" date="2021-01" db="EMBL/GenBank/DDBJ databases">
        <authorList>
            <person name="Li R."/>
            <person name="Bekaert M."/>
        </authorList>
    </citation>
    <scope>NUCLEOTIDE SEQUENCE</scope>
    <source>
        <strain evidence="2">Farmed</strain>
    </source>
</reference>
<feature type="transmembrane region" description="Helical" evidence="1">
    <location>
        <begin position="241"/>
        <end position="264"/>
    </location>
</feature>
<keyword evidence="3" id="KW-1185">Reference proteome</keyword>
<protein>
    <submittedName>
        <fullName evidence="2">Uncharacterized protein</fullName>
    </submittedName>
</protein>
<feature type="transmembrane region" description="Helical" evidence="1">
    <location>
        <begin position="284"/>
        <end position="306"/>
    </location>
</feature>
<dbReference type="EMBL" id="CAHIKZ030005555">
    <property type="protein sequence ID" value="CAE1329583.1"/>
    <property type="molecule type" value="Genomic_DNA"/>
</dbReference>
<dbReference type="OrthoDB" id="10684523at2759"/>
<comment type="caution">
    <text evidence="2">The sequence shown here is derived from an EMBL/GenBank/DDBJ whole genome shotgun (WGS) entry which is preliminary data.</text>
</comment>
<accession>A0A812ERH8</accession>